<dbReference type="PANTHER" id="PTHR24355">
    <property type="entry name" value="G PROTEIN-COUPLED RECEPTOR KINASE/RIBOSOMAL PROTEIN S6 KINASE"/>
    <property type="match status" value="1"/>
</dbReference>
<dbReference type="InterPro" id="IPR008271">
    <property type="entry name" value="Ser/Thr_kinase_AS"/>
</dbReference>
<evidence type="ECO:0000256" key="1">
    <source>
        <dbReference type="ARBA" id="ARBA00022527"/>
    </source>
</evidence>
<evidence type="ECO:0000256" key="2">
    <source>
        <dbReference type="ARBA" id="ARBA00022679"/>
    </source>
</evidence>
<evidence type="ECO:0000256" key="4">
    <source>
        <dbReference type="ARBA" id="ARBA00022777"/>
    </source>
</evidence>
<feature type="domain" description="Protein kinase" evidence="6">
    <location>
        <begin position="92"/>
        <end position="349"/>
    </location>
</feature>
<dbReference type="GO" id="GO:0004674">
    <property type="term" value="F:protein serine/threonine kinase activity"/>
    <property type="evidence" value="ECO:0007669"/>
    <property type="project" value="UniProtKB-KW"/>
</dbReference>
<dbReference type="CTD" id="45970"/>
<proteinExistence type="predicted"/>
<keyword evidence="5" id="KW-0067">ATP-binding</keyword>
<evidence type="ECO:0000256" key="3">
    <source>
        <dbReference type="ARBA" id="ARBA00022741"/>
    </source>
</evidence>
<dbReference type="InterPro" id="IPR011009">
    <property type="entry name" value="Kinase-like_dom_sf"/>
</dbReference>
<evidence type="ECO:0000256" key="5">
    <source>
        <dbReference type="ARBA" id="ARBA00022840"/>
    </source>
</evidence>
<evidence type="ECO:0000259" key="6">
    <source>
        <dbReference type="PROSITE" id="PS50011"/>
    </source>
</evidence>
<dbReference type="InterPro" id="IPR045270">
    <property type="entry name" value="STKc_AGC"/>
</dbReference>
<dbReference type="InterPro" id="IPR000719">
    <property type="entry name" value="Prot_kinase_dom"/>
</dbReference>
<keyword evidence="3" id="KW-0547">Nucleotide-binding</keyword>
<dbReference type="PROSITE" id="PS50011">
    <property type="entry name" value="PROTEIN_KINASE_DOM"/>
    <property type="match status" value="1"/>
</dbReference>
<dbReference type="AlphaFoldDB" id="A0AAJ7C7P6"/>
<reference evidence="8" key="1">
    <citation type="submission" date="2025-08" db="UniProtKB">
        <authorList>
            <consortium name="RefSeq"/>
        </authorList>
    </citation>
    <scope>IDENTIFICATION</scope>
</reference>
<sequence length="415" mass="46830">MGNSNNKRRRHSHGKYASQFSCSDIIGGSCSGTTDELYEEFRPWSRVSRRRWSEGTLNDPLCCAKTAWPVARMEALFLPEFQVRGESLKSEYTFIDIISKGAYGRVYKVRKIDTNKIYALKVVSKARIVAEDAVSQAKQEVAIQRAVGHHPFIANSPYHWQSRKTLYLLTEYIGGGELFSLVEEYGSLSEDMVRIYVAEIGLALDFLHNAGVVHRDLKATNVLLDDEGHAVLIDFGLAKWLSPTQRTNTFCGTPEYMAPEIVKREYYGHKVDWWSLGVLACFLLTNQYPTTAVSNLMSDRKSQDSFDPGTLPADAKITPAAADLLRRLLQPDPRMRIGSVLGLQRVAFYMGRDFQDYKSKTVSPFRLLGKILPGKIELPRTTNDFSDFDSFVGGSTTREIHTIESDPESSRTEIR</sequence>
<dbReference type="SMART" id="SM00220">
    <property type="entry name" value="S_TKc"/>
    <property type="match status" value="1"/>
</dbReference>
<keyword evidence="1" id="KW-0723">Serine/threonine-protein kinase</keyword>
<dbReference type="Gene3D" id="1.10.510.10">
    <property type="entry name" value="Transferase(Phosphotransferase) domain 1"/>
    <property type="match status" value="1"/>
</dbReference>
<evidence type="ECO:0000313" key="7">
    <source>
        <dbReference type="Proteomes" id="UP000694920"/>
    </source>
</evidence>
<organism evidence="7 8">
    <name type="scientific">Cephus cinctus</name>
    <name type="common">Wheat stem sawfly</name>
    <dbReference type="NCBI Taxonomy" id="211228"/>
    <lineage>
        <taxon>Eukaryota</taxon>
        <taxon>Metazoa</taxon>
        <taxon>Ecdysozoa</taxon>
        <taxon>Arthropoda</taxon>
        <taxon>Hexapoda</taxon>
        <taxon>Insecta</taxon>
        <taxon>Pterygota</taxon>
        <taxon>Neoptera</taxon>
        <taxon>Endopterygota</taxon>
        <taxon>Hymenoptera</taxon>
        <taxon>Cephoidea</taxon>
        <taxon>Cephidae</taxon>
        <taxon>Cephus</taxon>
    </lineage>
</organism>
<evidence type="ECO:0000313" key="8">
    <source>
        <dbReference type="RefSeq" id="XP_015603246.1"/>
    </source>
</evidence>
<dbReference type="PROSITE" id="PS00108">
    <property type="entry name" value="PROTEIN_KINASE_ST"/>
    <property type="match status" value="1"/>
</dbReference>
<keyword evidence="7" id="KW-1185">Reference proteome</keyword>
<gene>
    <name evidence="8" type="primary">LOC107271583</name>
</gene>
<dbReference type="GeneID" id="107271583"/>
<name>A0AAJ7C7P6_CEPCN</name>
<dbReference type="CDD" id="cd05123">
    <property type="entry name" value="STKc_AGC"/>
    <property type="match status" value="1"/>
</dbReference>
<dbReference type="Proteomes" id="UP000694920">
    <property type="component" value="Unplaced"/>
</dbReference>
<keyword evidence="2" id="KW-0808">Transferase</keyword>
<dbReference type="KEGG" id="ccin:107271583"/>
<accession>A0AAJ7C7P6</accession>
<dbReference type="SUPFAM" id="SSF56112">
    <property type="entry name" value="Protein kinase-like (PK-like)"/>
    <property type="match status" value="1"/>
</dbReference>
<dbReference type="GO" id="GO:0005524">
    <property type="term" value="F:ATP binding"/>
    <property type="evidence" value="ECO:0007669"/>
    <property type="project" value="UniProtKB-KW"/>
</dbReference>
<dbReference type="Gene3D" id="3.30.200.20">
    <property type="entry name" value="Phosphorylase Kinase, domain 1"/>
    <property type="match status" value="1"/>
</dbReference>
<keyword evidence="4 8" id="KW-0418">Kinase</keyword>
<protein>
    <submittedName>
        <fullName evidence="8">Serine/threonine-protein kinase S6KL</fullName>
    </submittedName>
</protein>
<dbReference type="Pfam" id="PF00069">
    <property type="entry name" value="Pkinase"/>
    <property type="match status" value="1"/>
</dbReference>
<dbReference type="PANTHER" id="PTHR24355:SF1">
    <property type="entry name" value="RIBOSOMAL PROTEIN S6 KINASE-RELATED PROTEIN"/>
    <property type="match status" value="1"/>
</dbReference>
<dbReference type="RefSeq" id="XP_015603246.1">
    <property type="nucleotide sequence ID" value="XM_015747760.2"/>
</dbReference>
<dbReference type="FunFam" id="1.10.510.10:FF:000551">
    <property type="entry name" value="Non-specific serine/threonine protein kinase"/>
    <property type="match status" value="1"/>
</dbReference>